<accession>A0A8J5L0Y8</accession>
<gene>
    <name evidence="2" type="ORF">ZIOFF_045340</name>
</gene>
<dbReference type="PANTHER" id="PTHR31662:SF28">
    <property type="entry name" value="MYB_SANT-LIKE DOMAIN-CONTAINING PROTEIN"/>
    <property type="match status" value="1"/>
</dbReference>
<dbReference type="GO" id="GO:0006355">
    <property type="term" value="P:regulation of DNA-templated transcription"/>
    <property type="evidence" value="ECO:0007669"/>
    <property type="project" value="InterPro"/>
</dbReference>
<dbReference type="PANTHER" id="PTHR31662">
    <property type="entry name" value="BNAANNG10740D PROTEIN-RELATED"/>
    <property type="match status" value="1"/>
</dbReference>
<organism evidence="2 3">
    <name type="scientific">Zingiber officinale</name>
    <name type="common">Ginger</name>
    <name type="synonym">Amomum zingiber</name>
    <dbReference type="NCBI Taxonomy" id="94328"/>
    <lineage>
        <taxon>Eukaryota</taxon>
        <taxon>Viridiplantae</taxon>
        <taxon>Streptophyta</taxon>
        <taxon>Embryophyta</taxon>
        <taxon>Tracheophyta</taxon>
        <taxon>Spermatophyta</taxon>
        <taxon>Magnoliopsida</taxon>
        <taxon>Liliopsida</taxon>
        <taxon>Zingiberales</taxon>
        <taxon>Zingiberaceae</taxon>
        <taxon>Zingiber</taxon>
    </lineage>
</organism>
<dbReference type="Proteomes" id="UP000734854">
    <property type="component" value="Unassembled WGS sequence"/>
</dbReference>
<dbReference type="GO" id="GO:0005634">
    <property type="term" value="C:nucleus"/>
    <property type="evidence" value="ECO:0007669"/>
    <property type="project" value="TreeGrafter"/>
</dbReference>
<reference evidence="2 3" key="1">
    <citation type="submission" date="2020-08" db="EMBL/GenBank/DDBJ databases">
        <title>Plant Genome Project.</title>
        <authorList>
            <person name="Zhang R.-G."/>
        </authorList>
    </citation>
    <scope>NUCLEOTIDE SEQUENCE [LARGE SCALE GENOMIC DNA]</scope>
    <source>
        <tissue evidence="2">Rhizome</tissue>
    </source>
</reference>
<protein>
    <submittedName>
        <fullName evidence="2">Uncharacterized protein</fullName>
    </submittedName>
</protein>
<proteinExistence type="predicted"/>
<evidence type="ECO:0000313" key="2">
    <source>
        <dbReference type="EMBL" id="KAG6497440.1"/>
    </source>
</evidence>
<dbReference type="EMBL" id="JACMSC010000012">
    <property type="protein sequence ID" value="KAG6497440.1"/>
    <property type="molecule type" value="Genomic_DNA"/>
</dbReference>
<comment type="caution">
    <text evidence="2">The sequence shown here is derived from an EMBL/GenBank/DDBJ whole genome shotgun (WGS) entry which is preliminary data.</text>
</comment>
<feature type="region of interest" description="Disordered" evidence="1">
    <location>
        <begin position="1"/>
        <end position="58"/>
    </location>
</feature>
<sequence length="264" mass="30304">MARDRSPSPGEQKDRRKRKKTRSAGDSSDPKGDSQTLTSDSTPRDPSPDERKRLGNGKTTRYVRDDYVVILRGALDFRRMTGLMPSKSIFFALYDSIKDKLHESLSQERVFSKFLFLRHKLRQPPSNGHSSYSDLLYELAAKLWPKDENAIGVKNVRKKEKTQKKIEDVEMEEKNDLVEMEEVEQSYPYLVASANDFWKAYGLSNVLLETGLKRLDPLKAKALEAKLKKHFEAEMEINAELQKIDSDIFALLSATSKPIYELID</sequence>
<evidence type="ECO:0000256" key="1">
    <source>
        <dbReference type="SAM" id="MobiDB-lite"/>
    </source>
</evidence>
<keyword evidence="3" id="KW-1185">Reference proteome</keyword>
<name>A0A8J5L0Y8_ZINOF</name>
<dbReference type="AlphaFoldDB" id="A0A8J5L0Y8"/>
<dbReference type="OrthoDB" id="661680at2759"/>
<evidence type="ECO:0000313" key="3">
    <source>
        <dbReference type="Proteomes" id="UP000734854"/>
    </source>
</evidence>
<dbReference type="InterPro" id="IPR007592">
    <property type="entry name" value="GEBP"/>
</dbReference>
<feature type="compositionally biased region" description="Basic and acidic residues" evidence="1">
    <location>
        <begin position="42"/>
        <end position="53"/>
    </location>
</feature>
<feature type="compositionally biased region" description="Basic and acidic residues" evidence="1">
    <location>
        <begin position="1"/>
        <end position="14"/>
    </location>
</feature>